<name>W6SHG7_9CLOT</name>
<dbReference type="EMBL" id="HG917868">
    <property type="protein sequence ID" value="CDM69135.1"/>
    <property type="molecule type" value="Genomic_DNA"/>
</dbReference>
<organism evidence="1 2">
    <name type="scientific">Clostridium bornimense</name>
    <dbReference type="NCBI Taxonomy" id="1216932"/>
    <lineage>
        <taxon>Bacteria</taxon>
        <taxon>Bacillati</taxon>
        <taxon>Bacillota</taxon>
        <taxon>Clostridia</taxon>
        <taxon>Eubacteriales</taxon>
        <taxon>Clostridiaceae</taxon>
        <taxon>Clostridium</taxon>
    </lineage>
</organism>
<protein>
    <recommendedName>
        <fullName evidence="3">HNH endonuclease</fullName>
    </recommendedName>
</protein>
<evidence type="ECO:0008006" key="3">
    <source>
        <dbReference type="Google" id="ProtNLM"/>
    </source>
</evidence>
<dbReference type="CDD" id="cd00085">
    <property type="entry name" value="HNHc"/>
    <property type="match status" value="1"/>
</dbReference>
<dbReference type="eggNOG" id="COG1403">
    <property type="taxonomic scope" value="Bacteria"/>
</dbReference>
<sequence length="131" mass="15393">MSKCEICGANADKHHIIFRSEGGLNFPLNFKFLCDKHHRGKYGPHNDKLTDMKYKLELQDTLYLLLNKQYYTIAEISELLDINCRQLKKSLAPYKKYKEGYKKEDIILTLMGGVIYTEYDLDYLFQRSLGL</sequence>
<dbReference type="STRING" id="1216932.CM240_1977"/>
<dbReference type="Proteomes" id="UP000019426">
    <property type="component" value="Chromosome M2/40_rep1"/>
</dbReference>
<dbReference type="HOGENOM" id="CLU_157106_0_0_9"/>
<proteinExistence type="predicted"/>
<dbReference type="InterPro" id="IPR003615">
    <property type="entry name" value="HNH_nuc"/>
</dbReference>
<evidence type="ECO:0000313" key="1">
    <source>
        <dbReference type="EMBL" id="CDM69135.1"/>
    </source>
</evidence>
<dbReference type="RefSeq" id="WP_044038875.1">
    <property type="nucleotide sequence ID" value="NZ_HG917868.1"/>
</dbReference>
<dbReference type="PATRIC" id="fig|1216932.3.peg.1976"/>
<dbReference type="KEGG" id="clt:CM240_1977"/>
<evidence type="ECO:0000313" key="2">
    <source>
        <dbReference type="Proteomes" id="UP000019426"/>
    </source>
</evidence>
<accession>W6SHG7</accession>
<reference evidence="1 2" key="1">
    <citation type="submission" date="2013-11" db="EMBL/GenBank/DDBJ databases">
        <title>Complete genome sequence of Clostridum sp. M2/40.</title>
        <authorList>
            <person name="Wibberg D."/>
            <person name="Puehler A."/>
            <person name="Schlueter A."/>
        </authorList>
    </citation>
    <scope>NUCLEOTIDE SEQUENCE [LARGE SCALE GENOMIC DNA]</scope>
    <source>
        <strain evidence="2">M2/40</strain>
    </source>
</reference>
<dbReference type="OrthoDB" id="1936553at2"/>
<gene>
    <name evidence="1" type="ORF">CM240_1977</name>
</gene>
<dbReference type="AlphaFoldDB" id="W6SHG7"/>
<keyword evidence="2" id="KW-1185">Reference proteome</keyword>